<proteinExistence type="predicted"/>
<organism evidence="2 3">
    <name type="scientific">Elysia marginata</name>
    <dbReference type="NCBI Taxonomy" id="1093978"/>
    <lineage>
        <taxon>Eukaryota</taxon>
        <taxon>Metazoa</taxon>
        <taxon>Spiralia</taxon>
        <taxon>Lophotrochozoa</taxon>
        <taxon>Mollusca</taxon>
        <taxon>Gastropoda</taxon>
        <taxon>Heterobranchia</taxon>
        <taxon>Euthyneura</taxon>
        <taxon>Panpulmonata</taxon>
        <taxon>Sacoglossa</taxon>
        <taxon>Placobranchoidea</taxon>
        <taxon>Plakobranchidae</taxon>
        <taxon>Elysia</taxon>
    </lineage>
</organism>
<reference evidence="2 3" key="1">
    <citation type="journal article" date="2021" name="Elife">
        <title>Chloroplast acquisition without the gene transfer in kleptoplastic sea slugs, Plakobranchus ocellatus.</title>
        <authorList>
            <person name="Maeda T."/>
            <person name="Takahashi S."/>
            <person name="Yoshida T."/>
            <person name="Shimamura S."/>
            <person name="Takaki Y."/>
            <person name="Nagai Y."/>
            <person name="Toyoda A."/>
            <person name="Suzuki Y."/>
            <person name="Arimoto A."/>
            <person name="Ishii H."/>
            <person name="Satoh N."/>
            <person name="Nishiyama T."/>
            <person name="Hasebe M."/>
            <person name="Maruyama T."/>
            <person name="Minagawa J."/>
            <person name="Obokata J."/>
            <person name="Shigenobu S."/>
        </authorList>
    </citation>
    <scope>NUCLEOTIDE SEQUENCE [LARGE SCALE GENOMIC DNA]</scope>
</reference>
<evidence type="ECO:0000313" key="3">
    <source>
        <dbReference type="Proteomes" id="UP000762676"/>
    </source>
</evidence>
<feature type="region of interest" description="Disordered" evidence="1">
    <location>
        <begin position="1"/>
        <end position="22"/>
    </location>
</feature>
<feature type="compositionally biased region" description="Basic and acidic residues" evidence="1">
    <location>
        <begin position="103"/>
        <end position="115"/>
    </location>
</feature>
<dbReference type="EMBL" id="BMAT01012050">
    <property type="protein sequence ID" value="GFR84383.1"/>
    <property type="molecule type" value="Genomic_DNA"/>
</dbReference>
<accession>A0AAV4GF76</accession>
<name>A0AAV4GF76_9GAST</name>
<comment type="caution">
    <text evidence="2">The sequence shown here is derived from an EMBL/GenBank/DDBJ whole genome shotgun (WGS) entry which is preliminary data.</text>
</comment>
<sequence length="115" mass="13850">MRWRRQRKQERTRETESHDRPGLRVFGARSICSPETAEQWGLFRPSRRSGCWLWSVKRKPIQEMDGRVLVISMEEKITRDSSLVSRKKKMVGSTNKRQVRRMKFGDRRSREKKET</sequence>
<keyword evidence="3" id="KW-1185">Reference proteome</keyword>
<evidence type="ECO:0000313" key="2">
    <source>
        <dbReference type="EMBL" id="GFR84383.1"/>
    </source>
</evidence>
<dbReference type="Proteomes" id="UP000762676">
    <property type="component" value="Unassembled WGS sequence"/>
</dbReference>
<gene>
    <name evidence="2" type="ORF">ElyMa_005999100</name>
</gene>
<protein>
    <submittedName>
        <fullName evidence="2">Uncharacterized protein</fullName>
    </submittedName>
</protein>
<feature type="region of interest" description="Disordered" evidence="1">
    <location>
        <begin position="82"/>
        <end position="115"/>
    </location>
</feature>
<dbReference type="AlphaFoldDB" id="A0AAV4GF76"/>
<evidence type="ECO:0000256" key="1">
    <source>
        <dbReference type="SAM" id="MobiDB-lite"/>
    </source>
</evidence>
<feature type="compositionally biased region" description="Basic and acidic residues" evidence="1">
    <location>
        <begin position="9"/>
        <end position="22"/>
    </location>
</feature>